<organism evidence="2 3">
    <name type="scientific">Acanthosepion pharaonis</name>
    <name type="common">Pharaoh cuttlefish</name>
    <name type="synonym">Sepia pharaonis</name>
    <dbReference type="NCBI Taxonomy" id="158019"/>
    <lineage>
        <taxon>Eukaryota</taxon>
        <taxon>Metazoa</taxon>
        <taxon>Spiralia</taxon>
        <taxon>Lophotrochozoa</taxon>
        <taxon>Mollusca</taxon>
        <taxon>Cephalopoda</taxon>
        <taxon>Coleoidea</taxon>
        <taxon>Decapodiformes</taxon>
        <taxon>Sepiida</taxon>
        <taxon>Sepiina</taxon>
        <taxon>Sepiidae</taxon>
        <taxon>Acanthosepion</taxon>
    </lineage>
</organism>
<proteinExistence type="predicted"/>
<keyword evidence="3" id="KW-1185">Reference proteome</keyword>
<evidence type="ECO:0000313" key="2">
    <source>
        <dbReference type="EMBL" id="CAE1278972.1"/>
    </source>
</evidence>
<dbReference type="OrthoDB" id="6279146at2759"/>
<name>A0A812CVX8_ACAPH</name>
<evidence type="ECO:0000313" key="3">
    <source>
        <dbReference type="Proteomes" id="UP000597762"/>
    </source>
</evidence>
<protein>
    <submittedName>
        <fullName evidence="2">Uncharacterized protein</fullName>
    </submittedName>
</protein>
<dbReference type="AlphaFoldDB" id="A0A812CVX8"/>
<dbReference type="EMBL" id="CAHIKZ030002001">
    <property type="protein sequence ID" value="CAE1278972.1"/>
    <property type="molecule type" value="Genomic_DNA"/>
</dbReference>
<feature type="compositionally biased region" description="Low complexity" evidence="1">
    <location>
        <begin position="248"/>
        <end position="260"/>
    </location>
</feature>
<reference evidence="2" key="1">
    <citation type="submission" date="2021-01" db="EMBL/GenBank/DDBJ databases">
        <authorList>
            <person name="Li R."/>
            <person name="Bekaert M."/>
        </authorList>
    </citation>
    <scope>NUCLEOTIDE SEQUENCE</scope>
    <source>
        <strain evidence="2">Farmed</strain>
    </source>
</reference>
<dbReference type="PANTHER" id="PTHR38681">
    <property type="entry name" value="RETROVIRUS-RELATED POL POLYPROTEIN FROM TRANSPOSON 412-LIKE PROTEIN-RELATED"/>
    <property type="match status" value="1"/>
</dbReference>
<sequence>MKTRTLSDNMTTIKITGIPSSFNSTRISVATQHDPHYAEILHRYKHLTQPIKPTDAGDHQTQHHIKTTGQPAYSRPRRLPPHKLAYAKKATLFTRPIFRRHHTQPNHCKSFPQELRHKMAQLKYTPPRQSSPAIHVPQQLQDCEFIFVRNDAVKKPLTPTYQGPFKVLKRSEKHLTIDRGSRTDTISIDRVKPAFLEKSPRETEPVSTHPRNRNRQNRGRSQSQNHPSLHLSRPVLEGNQVDPAQQLSGPSSSSSSCSNSPFSGLTSECHSITTLRGSTQLTPAPSSAPAPSSSLLHLPALLQLPALLHLPAFLQLPTLLQLPAVSSSPLRRSTDVPRLFQHPLTTLSSAH</sequence>
<dbReference type="Proteomes" id="UP000597762">
    <property type="component" value="Unassembled WGS sequence"/>
</dbReference>
<feature type="region of interest" description="Disordered" evidence="1">
    <location>
        <begin position="186"/>
        <end position="230"/>
    </location>
</feature>
<comment type="caution">
    <text evidence="2">The sequence shown here is derived from an EMBL/GenBank/DDBJ whole genome shotgun (WGS) entry which is preliminary data.</text>
</comment>
<gene>
    <name evidence="2" type="ORF">SPHA_41561</name>
</gene>
<feature type="region of interest" description="Disordered" evidence="1">
    <location>
        <begin position="55"/>
        <end position="78"/>
    </location>
</feature>
<accession>A0A812CVX8</accession>
<feature type="region of interest" description="Disordered" evidence="1">
    <location>
        <begin position="241"/>
        <end position="260"/>
    </location>
</feature>
<evidence type="ECO:0000256" key="1">
    <source>
        <dbReference type="SAM" id="MobiDB-lite"/>
    </source>
</evidence>
<dbReference type="PANTHER" id="PTHR38681:SF1">
    <property type="entry name" value="RETROVIRUS-RELATED POL POLYPROTEIN FROM TRANSPOSON 412-LIKE PROTEIN"/>
    <property type="match status" value="1"/>
</dbReference>